<evidence type="ECO:0000313" key="5">
    <source>
        <dbReference type="Proteomes" id="UP000054498"/>
    </source>
</evidence>
<dbReference type="GO" id="GO:0005829">
    <property type="term" value="C:cytosol"/>
    <property type="evidence" value="ECO:0007669"/>
    <property type="project" value="TreeGrafter"/>
</dbReference>
<keyword evidence="1" id="KW-0694">RNA-binding</keyword>
<dbReference type="InterPro" id="IPR015847">
    <property type="entry name" value="ExoRNase_PH_dom2"/>
</dbReference>
<dbReference type="InterPro" id="IPR027408">
    <property type="entry name" value="PNPase/RNase_PH_dom_sf"/>
</dbReference>
<feature type="domain" description="Exoribonuclease phosphorolytic" evidence="2">
    <location>
        <begin position="233"/>
        <end position="318"/>
    </location>
</feature>
<keyword evidence="4" id="KW-0808">Transferase</keyword>
<evidence type="ECO:0000256" key="1">
    <source>
        <dbReference type="ARBA" id="ARBA00022884"/>
    </source>
</evidence>
<dbReference type="InterPro" id="IPR001247">
    <property type="entry name" value="ExoRNase_PH_dom1"/>
</dbReference>
<dbReference type="EC" id="2.7.7.8" evidence="4"/>
<proteinExistence type="predicted"/>
<dbReference type="Proteomes" id="UP000054498">
    <property type="component" value="Unassembled WGS sequence"/>
</dbReference>
<dbReference type="Pfam" id="PF03725">
    <property type="entry name" value="RNase_PH_C"/>
    <property type="match status" value="1"/>
</dbReference>
<dbReference type="GO" id="GO:0006402">
    <property type="term" value="P:mRNA catabolic process"/>
    <property type="evidence" value="ECO:0007669"/>
    <property type="project" value="InterPro"/>
</dbReference>
<dbReference type="GeneID" id="25733987"/>
<gene>
    <name evidence="4" type="ORF">MNEG_16247</name>
</gene>
<name>A0A0D2IUW0_9CHLO</name>
<dbReference type="EMBL" id="KK106367">
    <property type="protein sequence ID" value="KIY91717.1"/>
    <property type="molecule type" value="Genomic_DNA"/>
</dbReference>
<dbReference type="InterPro" id="IPR012162">
    <property type="entry name" value="PNPase"/>
</dbReference>
<dbReference type="SUPFAM" id="SSF55666">
    <property type="entry name" value="Ribonuclease PH domain 2-like"/>
    <property type="match status" value="1"/>
</dbReference>
<dbReference type="PANTHER" id="PTHR11252">
    <property type="entry name" value="POLYRIBONUCLEOTIDE NUCLEOTIDYLTRANSFERASE"/>
    <property type="match status" value="1"/>
</dbReference>
<dbReference type="Pfam" id="PF01138">
    <property type="entry name" value="RNase_PH"/>
    <property type="match status" value="1"/>
</dbReference>
<evidence type="ECO:0000313" key="4">
    <source>
        <dbReference type="EMBL" id="KIY91717.1"/>
    </source>
</evidence>
<dbReference type="Gene3D" id="3.30.230.70">
    <property type="entry name" value="GHMP Kinase, N-terminal domain"/>
    <property type="match status" value="3"/>
</dbReference>
<accession>A0A0D2IUW0</accession>
<evidence type="ECO:0000259" key="2">
    <source>
        <dbReference type="Pfam" id="PF01138"/>
    </source>
</evidence>
<dbReference type="InterPro" id="IPR036345">
    <property type="entry name" value="ExoRNase_PH_dom2_sf"/>
</dbReference>
<reference evidence="4 5" key="1">
    <citation type="journal article" date="2013" name="BMC Genomics">
        <title>Reconstruction of the lipid metabolism for the microalga Monoraphidium neglectum from its genome sequence reveals characteristics suitable for biofuel production.</title>
        <authorList>
            <person name="Bogen C."/>
            <person name="Al-Dilaimi A."/>
            <person name="Albersmeier A."/>
            <person name="Wichmann J."/>
            <person name="Grundmann M."/>
            <person name="Rupp O."/>
            <person name="Lauersen K.J."/>
            <person name="Blifernez-Klassen O."/>
            <person name="Kalinowski J."/>
            <person name="Goesmann A."/>
            <person name="Mussgnug J.H."/>
            <person name="Kruse O."/>
        </authorList>
    </citation>
    <scope>NUCLEOTIDE SEQUENCE [LARGE SCALE GENOMIC DNA]</scope>
    <source>
        <strain evidence="4 5">SAG 48.87</strain>
    </source>
</reference>
<organism evidence="4 5">
    <name type="scientific">Monoraphidium neglectum</name>
    <dbReference type="NCBI Taxonomy" id="145388"/>
    <lineage>
        <taxon>Eukaryota</taxon>
        <taxon>Viridiplantae</taxon>
        <taxon>Chlorophyta</taxon>
        <taxon>core chlorophytes</taxon>
        <taxon>Chlorophyceae</taxon>
        <taxon>CS clade</taxon>
        <taxon>Sphaeropleales</taxon>
        <taxon>Selenastraceae</taxon>
        <taxon>Monoraphidium</taxon>
    </lineage>
</organism>
<dbReference type="STRING" id="145388.A0A0D2IUW0"/>
<dbReference type="KEGG" id="mng:MNEG_16247"/>
<dbReference type="GO" id="GO:0003723">
    <property type="term" value="F:RNA binding"/>
    <property type="evidence" value="ECO:0007669"/>
    <property type="project" value="UniProtKB-KW"/>
</dbReference>
<sequence>MQNERAIGALAGAIAWAVKVGLVSGELLVNPSPQQAALSELSLTYAGASGGRALMVEAAGDQADVLDGLRLQGLLPDLTASGGQGASAPREMYSEADALRALDALQSRALRAGLLSGARRPDGRRAGELRRVSAAAGVLPRVVHGSALFDRGETQCLAAATVAPEREAVAADAAAAAAAAAAVSLSAPLPSAATASANAATATLASVATPSAPATAQAGGAAAAGAAAGQEVRAAKRLLLHYSFPPYSTGEVGKAGGPGRREIGHGALAEKALAPLMPGLDAFPFWARISAETLGSSGSSSMAAVCGGALALRAAGVPLAELGAGVSVGLAVERPPQLELLEAPGSAPPAVYSPGGGARVDYGRSVLLTDIQGMEDHLGDMDFKVGVWGLGFRA</sequence>
<dbReference type="RefSeq" id="XP_013890737.1">
    <property type="nucleotide sequence ID" value="XM_014035283.1"/>
</dbReference>
<evidence type="ECO:0000259" key="3">
    <source>
        <dbReference type="Pfam" id="PF03725"/>
    </source>
</evidence>
<keyword evidence="4" id="KW-0548">Nucleotidyltransferase</keyword>
<dbReference type="OrthoDB" id="547425at2759"/>
<protein>
    <submittedName>
        <fullName evidence="4">Polyribonucleotidenucleotidyltransferase</fullName>
        <ecNumber evidence="4">2.7.7.8</ecNumber>
    </submittedName>
</protein>
<dbReference type="InterPro" id="IPR020568">
    <property type="entry name" value="Ribosomal_Su5_D2-typ_SF"/>
</dbReference>
<keyword evidence="5" id="KW-1185">Reference proteome</keyword>
<dbReference type="SUPFAM" id="SSF54211">
    <property type="entry name" value="Ribosomal protein S5 domain 2-like"/>
    <property type="match status" value="1"/>
</dbReference>
<dbReference type="GO" id="GO:0000175">
    <property type="term" value="F:3'-5'-RNA exonuclease activity"/>
    <property type="evidence" value="ECO:0007669"/>
    <property type="project" value="TreeGrafter"/>
</dbReference>
<dbReference type="AlphaFoldDB" id="A0A0D2IUW0"/>
<feature type="domain" description="Exoribonuclease phosphorolytic" evidence="3">
    <location>
        <begin position="17"/>
        <end position="65"/>
    </location>
</feature>
<dbReference type="GO" id="GO:0004654">
    <property type="term" value="F:polyribonucleotide nucleotidyltransferase activity"/>
    <property type="evidence" value="ECO:0007669"/>
    <property type="project" value="UniProtKB-EC"/>
</dbReference>
<dbReference type="PANTHER" id="PTHR11252:SF0">
    <property type="entry name" value="POLYRIBONUCLEOTIDE NUCLEOTIDYLTRANSFERASE 1, MITOCHONDRIAL"/>
    <property type="match status" value="1"/>
</dbReference>